<dbReference type="PANTHER" id="PTHR36837:SF5">
    <property type="entry name" value="POLY-3-HYDROXYBUTYRATE SYNTHASE"/>
    <property type="match status" value="1"/>
</dbReference>
<organism evidence="4 5">
    <name type="scientific">Plasticicumulans lactativorans</name>
    <dbReference type="NCBI Taxonomy" id="1133106"/>
    <lineage>
        <taxon>Bacteria</taxon>
        <taxon>Pseudomonadati</taxon>
        <taxon>Pseudomonadota</taxon>
        <taxon>Gammaproteobacteria</taxon>
        <taxon>Candidatus Competibacteraceae</taxon>
        <taxon>Plasticicumulans</taxon>
    </lineage>
</organism>
<protein>
    <submittedName>
        <fullName evidence="4">Polyhydroxyalkanoate synthase</fullName>
    </submittedName>
</protein>
<reference evidence="4 5" key="1">
    <citation type="submission" date="2019-03" db="EMBL/GenBank/DDBJ databases">
        <title>Genomic Encyclopedia of Type Strains, Phase IV (KMG-IV): sequencing the most valuable type-strain genomes for metagenomic binning, comparative biology and taxonomic classification.</title>
        <authorList>
            <person name="Goeker M."/>
        </authorList>
    </citation>
    <scope>NUCLEOTIDE SEQUENCE [LARGE SCALE GENOMIC DNA]</scope>
    <source>
        <strain evidence="4 5">DSM 25287</strain>
    </source>
</reference>
<feature type="domain" description="Poly-beta-hydroxybutyrate polymerase N-terminal" evidence="3">
    <location>
        <begin position="73"/>
        <end position="239"/>
    </location>
</feature>
<dbReference type="InterPro" id="IPR029058">
    <property type="entry name" value="AB_hydrolase_fold"/>
</dbReference>
<dbReference type="GO" id="GO:0042619">
    <property type="term" value="P:poly-hydroxybutyrate biosynthetic process"/>
    <property type="evidence" value="ECO:0007669"/>
    <property type="project" value="InterPro"/>
</dbReference>
<dbReference type="EMBL" id="SLWY01000010">
    <property type="protein sequence ID" value="TCO81026.1"/>
    <property type="molecule type" value="Genomic_DNA"/>
</dbReference>
<dbReference type="SUPFAM" id="SSF53474">
    <property type="entry name" value="alpha/beta-Hydrolases"/>
    <property type="match status" value="1"/>
</dbReference>
<proteinExistence type="predicted"/>
<dbReference type="InterPro" id="IPR051321">
    <property type="entry name" value="PHA/PHB_synthase"/>
</dbReference>
<accession>A0A4R2LA25</accession>
<sequence length="557" mass="61257">MTATETPPAAAALDPFGIGRACQDTAAAWLAHPGALAASLTRLGTDLLAVQCQHWRHLLGAESADVVSAIAFDERFQDPAWTRHPGFDALKQLYLLQTRWLQDAIFATPGLDPRTARRAAFWVRQWLDALAPSNCLWTNPVALQRCVESGGKSLTRGFAHFTRDLAAGDVRMVEPDAFAIGSDLATTPGRVVYRNELLEVIQYAPTTARVRSVPLVLIAPWINKYYILDLRPHNSLVRHLVAQGFTVFVTSWKNPGPALRDTGFDAYLLRGALAAVAAARAVCSVEQVHAAGYCLGGTTLASLMAWCAADPAGAAPVAHWTLFTTLTDFADPGEIAVFLSDEAVDFIERGMAAKGYLDGAEMARSFRLLRPNSLIWHYVVHGYLYGEELPPFDILFWNMDTTRMPAAMHGWYLRELYLRNRLAQPGALELGGRRLDLGRITQPLYAVGCEQDHIAPWQQTFRTCALVGGPVRYVLATSGHILGIINPPVDPPKRRYWVGDAGGQRDAEAWRSATPKVPGSWWDDWTAWLHARCGDWRDAVPLDADLPAAPGSYVREG</sequence>
<keyword evidence="1" id="KW-0808">Transferase</keyword>
<evidence type="ECO:0000313" key="4">
    <source>
        <dbReference type="EMBL" id="TCO81026.1"/>
    </source>
</evidence>
<dbReference type="Gene3D" id="3.40.50.1820">
    <property type="entry name" value="alpha/beta hydrolase"/>
    <property type="match status" value="1"/>
</dbReference>
<evidence type="ECO:0000313" key="5">
    <source>
        <dbReference type="Proteomes" id="UP000295765"/>
    </source>
</evidence>
<name>A0A4R2LA25_9GAMM</name>
<dbReference type="Proteomes" id="UP000295765">
    <property type="component" value="Unassembled WGS sequence"/>
</dbReference>
<dbReference type="AlphaFoldDB" id="A0A4R2LA25"/>
<dbReference type="RefSeq" id="WP_132542199.1">
    <property type="nucleotide sequence ID" value="NZ_SLWY01000010.1"/>
</dbReference>
<keyword evidence="2" id="KW-0012">Acyltransferase</keyword>
<evidence type="ECO:0000256" key="2">
    <source>
        <dbReference type="ARBA" id="ARBA00023315"/>
    </source>
</evidence>
<dbReference type="OrthoDB" id="7208816at2"/>
<evidence type="ECO:0000256" key="1">
    <source>
        <dbReference type="ARBA" id="ARBA00022679"/>
    </source>
</evidence>
<dbReference type="GO" id="GO:0016746">
    <property type="term" value="F:acyltransferase activity"/>
    <property type="evidence" value="ECO:0007669"/>
    <property type="project" value="UniProtKB-KW"/>
</dbReference>
<dbReference type="PANTHER" id="PTHR36837">
    <property type="entry name" value="POLY(3-HYDROXYALKANOATE) POLYMERASE SUBUNIT PHAC"/>
    <property type="match status" value="1"/>
</dbReference>
<evidence type="ECO:0000259" key="3">
    <source>
        <dbReference type="Pfam" id="PF07167"/>
    </source>
</evidence>
<dbReference type="Pfam" id="PF07167">
    <property type="entry name" value="PhaC_N"/>
    <property type="match status" value="1"/>
</dbReference>
<comment type="caution">
    <text evidence="4">The sequence shown here is derived from an EMBL/GenBank/DDBJ whole genome shotgun (WGS) entry which is preliminary data.</text>
</comment>
<keyword evidence="5" id="KW-1185">Reference proteome</keyword>
<gene>
    <name evidence="4" type="ORF">EV699_11051</name>
</gene>
<dbReference type="InterPro" id="IPR010941">
    <property type="entry name" value="PhaC_N"/>
</dbReference>